<dbReference type="InParanoid" id="A0A1E7F8A6"/>
<keyword evidence="2" id="KW-1133">Transmembrane helix</keyword>
<evidence type="ECO:0000313" key="5">
    <source>
        <dbReference type="Proteomes" id="UP000095751"/>
    </source>
</evidence>
<evidence type="ECO:0000259" key="3">
    <source>
        <dbReference type="Pfam" id="PF07717"/>
    </source>
</evidence>
<protein>
    <recommendedName>
        <fullName evidence="3">DEAD-box helicase OB fold domain-containing protein</fullName>
    </recommendedName>
</protein>
<dbReference type="Proteomes" id="UP000095751">
    <property type="component" value="Unassembled WGS sequence"/>
</dbReference>
<dbReference type="Pfam" id="PF07717">
    <property type="entry name" value="OB_NTP_bind"/>
    <property type="match status" value="1"/>
</dbReference>
<dbReference type="InterPro" id="IPR011709">
    <property type="entry name" value="DEAD-box_helicase_OB_fold"/>
</dbReference>
<evidence type="ECO:0000256" key="1">
    <source>
        <dbReference type="SAM" id="MobiDB-lite"/>
    </source>
</evidence>
<organism evidence="4 5">
    <name type="scientific">Fragilariopsis cylindrus CCMP1102</name>
    <dbReference type="NCBI Taxonomy" id="635003"/>
    <lineage>
        <taxon>Eukaryota</taxon>
        <taxon>Sar</taxon>
        <taxon>Stramenopiles</taxon>
        <taxon>Ochrophyta</taxon>
        <taxon>Bacillariophyta</taxon>
        <taxon>Bacillariophyceae</taxon>
        <taxon>Bacillariophycidae</taxon>
        <taxon>Bacillariales</taxon>
        <taxon>Bacillariaceae</taxon>
        <taxon>Fragilariopsis</taxon>
    </lineage>
</organism>
<feature type="transmembrane region" description="Helical" evidence="2">
    <location>
        <begin position="244"/>
        <end position="269"/>
    </location>
</feature>
<dbReference type="OrthoDB" id="5600252at2759"/>
<accession>A0A1E7F8A6</accession>
<feature type="compositionally biased region" description="Low complexity" evidence="1">
    <location>
        <begin position="7"/>
        <end position="20"/>
    </location>
</feature>
<evidence type="ECO:0000313" key="4">
    <source>
        <dbReference type="EMBL" id="OEU14344.1"/>
    </source>
</evidence>
<sequence>MGPNSKRNQAAAAQAATRNTPSRARFSKGPPPNKPRVINKIQNRVTAHGLASFSSSSLSSSLSLPSTTTAFRSHTKGEVYLHPSTIAFDESQLDSRYCCYHELVRTSKTYVRDCTTVSPFALLLFGGKLEVFQTHGVCSVDMNESKEGRALIQSISRLFESEYSLQMEQQELAPPDSNGGIEMVRPWTGIDDENNREYVVEEDEEGEEEMAMEDQGGVDGEVDKKNFLKCVYHIPKTSTCVSFYYVYMIGILHITSKLVMYIVWVRIALPLSTS</sequence>
<proteinExistence type="predicted"/>
<name>A0A1E7F8A6_9STRA</name>
<evidence type="ECO:0000256" key="2">
    <source>
        <dbReference type="SAM" id="Phobius"/>
    </source>
</evidence>
<dbReference type="KEGG" id="fcy:FRACYDRAFT_240881"/>
<reference evidence="4 5" key="1">
    <citation type="submission" date="2016-09" db="EMBL/GenBank/DDBJ databases">
        <title>Extensive genetic diversity and differential bi-allelic expression allows diatom success in the polar Southern Ocean.</title>
        <authorList>
            <consortium name="DOE Joint Genome Institute"/>
            <person name="Mock T."/>
            <person name="Otillar R.P."/>
            <person name="Strauss J."/>
            <person name="Dupont C."/>
            <person name="Frickenhaus S."/>
            <person name="Maumus F."/>
            <person name="Mcmullan M."/>
            <person name="Sanges R."/>
            <person name="Schmutz J."/>
            <person name="Toseland A."/>
            <person name="Valas R."/>
            <person name="Veluchamy A."/>
            <person name="Ward B.J."/>
            <person name="Allen A."/>
            <person name="Barry K."/>
            <person name="Falciatore A."/>
            <person name="Ferrante M."/>
            <person name="Fortunato A.E."/>
            <person name="Gloeckner G."/>
            <person name="Gruber A."/>
            <person name="Hipkin R."/>
            <person name="Janech M."/>
            <person name="Kroth P."/>
            <person name="Leese F."/>
            <person name="Lindquist E."/>
            <person name="Lyon B.R."/>
            <person name="Martin J."/>
            <person name="Mayer C."/>
            <person name="Parker M."/>
            <person name="Quesneville H."/>
            <person name="Raymond J."/>
            <person name="Uhlig C."/>
            <person name="Valentin K.U."/>
            <person name="Worden A.Z."/>
            <person name="Armbrust E.V."/>
            <person name="Bowler C."/>
            <person name="Green B."/>
            <person name="Moulton V."/>
            <person name="Van Oosterhout C."/>
            <person name="Grigoriev I."/>
        </authorList>
    </citation>
    <scope>NUCLEOTIDE SEQUENCE [LARGE SCALE GENOMIC DNA]</scope>
    <source>
        <strain evidence="4 5">CCMP1102</strain>
    </source>
</reference>
<feature type="region of interest" description="Disordered" evidence="1">
    <location>
        <begin position="1"/>
        <end position="36"/>
    </location>
</feature>
<keyword evidence="2" id="KW-0472">Membrane</keyword>
<feature type="domain" description="DEAD-box helicase OB fold" evidence="3">
    <location>
        <begin position="73"/>
        <end position="128"/>
    </location>
</feature>
<gene>
    <name evidence="4" type="ORF">FRACYDRAFT_240881</name>
</gene>
<keyword evidence="2" id="KW-0812">Transmembrane</keyword>
<dbReference type="EMBL" id="KV784360">
    <property type="protein sequence ID" value="OEU14344.1"/>
    <property type="molecule type" value="Genomic_DNA"/>
</dbReference>
<keyword evidence="5" id="KW-1185">Reference proteome</keyword>
<dbReference type="AlphaFoldDB" id="A0A1E7F8A6"/>